<proteinExistence type="predicted"/>
<gene>
    <name evidence="8" type="primary">20213139</name>
    <name evidence="7" type="ORF">HELRODRAFT_194780</name>
</gene>
<dbReference type="eggNOG" id="KOG2169">
    <property type="taxonomic scope" value="Eukaryota"/>
</dbReference>
<keyword evidence="1" id="KW-0479">Metal-binding</keyword>
<evidence type="ECO:0000256" key="3">
    <source>
        <dbReference type="ARBA" id="ARBA00022833"/>
    </source>
</evidence>
<reference evidence="9" key="1">
    <citation type="submission" date="2012-12" db="EMBL/GenBank/DDBJ databases">
        <authorList>
            <person name="Hellsten U."/>
            <person name="Grimwood J."/>
            <person name="Chapman J.A."/>
            <person name="Shapiro H."/>
            <person name="Aerts A."/>
            <person name="Otillar R.P."/>
            <person name="Terry A.Y."/>
            <person name="Boore J.L."/>
            <person name="Simakov O."/>
            <person name="Marletaz F."/>
            <person name="Cho S.-J."/>
            <person name="Edsinger-Gonzales E."/>
            <person name="Havlak P."/>
            <person name="Kuo D.-H."/>
            <person name="Larsson T."/>
            <person name="Lv J."/>
            <person name="Arendt D."/>
            <person name="Savage R."/>
            <person name="Osoegawa K."/>
            <person name="de Jong P."/>
            <person name="Lindberg D.R."/>
            <person name="Seaver E.C."/>
            <person name="Weisblat D.A."/>
            <person name="Putnam N.H."/>
            <person name="Grigoriev I.V."/>
            <person name="Rokhsar D.S."/>
        </authorList>
    </citation>
    <scope>NUCLEOTIDE SEQUENCE</scope>
</reference>
<dbReference type="CTD" id="20213139"/>
<reference evidence="8" key="3">
    <citation type="submission" date="2015-06" db="UniProtKB">
        <authorList>
            <consortium name="EnsemblMetazoa"/>
        </authorList>
    </citation>
    <scope>IDENTIFICATION</scope>
</reference>
<dbReference type="KEGG" id="hro:HELRODRAFT_194780"/>
<keyword evidence="2 4" id="KW-0863">Zinc-finger</keyword>
<dbReference type="EMBL" id="AMQM01008567">
    <property type="status" value="NOT_ANNOTATED_CDS"/>
    <property type="molecule type" value="Genomic_DNA"/>
</dbReference>
<dbReference type="OrthoDB" id="27975at2759"/>
<evidence type="ECO:0000313" key="9">
    <source>
        <dbReference type="Proteomes" id="UP000015101"/>
    </source>
</evidence>
<feature type="compositionally biased region" description="Low complexity" evidence="5">
    <location>
        <begin position="73"/>
        <end position="92"/>
    </location>
</feature>
<dbReference type="AlphaFoldDB" id="T1FWE4"/>
<evidence type="ECO:0000313" key="8">
    <source>
        <dbReference type="EnsemblMetazoa" id="HelroP194780"/>
    </source>
</evidence>
<dbReference type="Gene3D" id="3.30.40.10">
    <property type="entry name" value="Zinc/RING finger domain, C3HC4 (zinc finger)"/>
    <property type="match status" value="1"/>
</dbReference>
<dbReference type="Pfam" id="PF25527">
    <property type="entry name" value="GBD-like_ZMIZ1_ZMIZ2"/>
    <property type="match status" value="1"/>
</dbReference>
<evidence type="ECO:0000313" key="7">
    <source>
        <dbReference type="EMBL" id="ESN89878.1"/>
    </source>
</evidence>
<sequence length="359" mass="39536">MSLKERSLHRPLYLKDVCIPGRNTIQITVSACCCSHLFVLQLVHRPSMKSVLQGLLRKRMLPADHCITKKEQSSTNSSLSPPLPTSSSSSSSLTPEHIKLHLRCPITSQQIVLPARGHDCKHIQCFDLESYLQFNCERSLWRCPVCNKPALLEGLEVDQYMWSIINNLQGCNYDEVLIDHTASWRPVMLLPPAAAAVGAAAKIEEDKQWTKTVSPSSMIMSSWQPQAGNNYPTSQADSHETLKTPDIKDEFNTEIGFHTSSLIEGSCVPDDGDDNDLDLLPVALTDPTELLSYLGPNLAEDGHSGSNSSADNNNNITASNASSDINSFVDFIDGNVNNNNSSDNNNSNCFNDDLLMLFS</sequence>
<dbReference type="EnsemblMetazoa" id="HelroT194780">
    <property type="protein sequence ID" value="HelroP194780"/>
    <property type="gene ID" value="HelroG194780"/>
</dbReference>
<dbReference type="InterPro" id="IPR004181">
    <property type="entry name" value="Znf_MIZ"/>
</dbReference>
<dbReference type="PANTHER" id="PTHR10782:SF4">
    <property type="entry name" value="TONALLI, ISOFORM E"/>
    <property type="match status" value="1"/>
</dbReference>
<feature type="region of interest" description="Disordered" evidence="5">
    <location>
        <begin position="69"/>
        <end position="92"/>
    </location>
</feature>
<evidence type="ECO:0000256" key="1">
    <source>
        <dbReference type="ARBA" id="ARBA00022723"/>
    </source>
</evidence>
<dbReference type="InterPro" id="IPR013083">
    <property type="entry name" value="Znf_RING/FYVE/PHD"/>
</dbReference>
<dbReference type="InParanoid" id="T1FWE4"/>
<dbReference type="STRING" id="6412.T1FWE4"/>
<dbReference type="Proteomes" id="UP000015101">
    <property type="component" value="Unassembled WGS sequence"/>
</dbReference>
<reference evidence="7 9" key="2">
    <citation type="journal article" date="2013" name="Nature">
        <title>Insights into bilaterian evolution from three spiralian genomes.</title>
        <authorList>
            <person name="Simakov O."/>
            <person name="Marletaz F."/>
            <person name="Cho S.J."/>
            <person name="Edsinger-Gonzales E."/>
            <person name="Havlak P."/>
            <person name="Hellsten U."/>
            <person name="Kuo D.H."/>
            <person name="Larsson T."/>
            <person name="Lv J."/>
            <person name="Arendt D."/>
            <person name="Savage R."/>
            <person name="Osoegawa K."/>
            <person name="de Jong P."/>
            <person name="Grimwood J."/>
            <person name="Chapman J.A."/>
            <person name="Shapiro H."/>
            <person name="Aerts A."/>
            <person name="Otillar R.P."/>
            <person name="Terry A.Y."/>
            <person name="Boore J.L."/>
            <person name="Grigoriev I.V."/>
            <person name="Lindberg D.R."/>
            <person name="Seaver E.C."/>
            <person name="Weisblat D.A."/>
            <person name="Putnam N.H."/>
            <person name="Rokhsar D.S."/>
        </authorList>
    </citation>
    <scope>NUCLEOTIDE SEQUENCE</scope>
</reference>
<dbReference type="RefSeq" id="XP_009032043.1">
    <property type="nucleotide sequence ID" value="XM_009033795.1"/>
</dbReference>
<keyword evidence="3" id="KW-0862">Zinc</keyword>
<keyword evidence="9" id="KW-1185">Reference proteome</keyword>
<evidence type="ECO:0000259" key="6">
    <source>
        <dbReference type="PROSITE" id="PS51044"/>
    </source>
</evidence>
<dbReference type="PANTHER" id="PTHR10782">
    <property type="entry name" value="ZINC FINGER MIZ DOMAIN-CONTAINING PROTEIN"/>
    <property type="match status" value="1"/>
</dbReference>
<accession>T1FWE4</accession>
<dbReference type="HOGENOM" id="CLU_772292_0_0_1"/>
<feature type="region of interest" description="Disordered" evidence="5">
    <location>
        <begin position="295"/>
        <end position="318"/>
    </location>
</feature>
<evidence type="ECO:0000256" key="4">
    <source>
        <dbReference type="PROSITE-ProRule" id="PRU00452"/>
    </source>
</evidence>
<organism evidence="8 9">
    <name type="scientific">Helobdella robusta</name>
    <name type="common">Californian leech</name>
    <dbReference type="NCBI Taxonomy" id="6412"/>
    <lineage>
        <taxon>Eukaryota</taxon>
        <taxon>Metazoa</taxon>
        <taxon>Spiralia</taxon>
        <taxon>Lophotrochozoa</taxon>
        <taxon>Annelida</taxon>
        <taxon>Clitellata</taxon>
        <taxon>Hirudinea</taxon>
        <taxon>Rhynchobdellida</taxon>
        <taxon>Glossiphoniidae</taxon>
        <taxon>Helobdella</taxon>
    </lineage>
</organism>
<feature type="domain" description="SP-RING-type" evidence="6">
    <location>
        <begin position="89"/>
        <end position="170"/>
    </location>
</feature>
<dbReference type="PROSITE" id="PS51044">
    <property type="entry name" value="ZF_SP_RING"/>
    <property type="match status" value="1"/>
</dbReference>
<dbReference type="EMBL" id="KB097795">
    <property type="protein sequence ID" value="ESN89878.1"/>
    <property type="molecule type" value="Genomic_DNA"/>
</dbReference>
<name>T1FWE4_HELRO</name>
<dbReference type="GO" id="GO:0008270">
    <property type="term" value="F:zinc ion binding"/>
    <property type="evidence" value="ECO:0007669"/>
    <property type="project" value="UniProtKB-KW"/>
</dbReference>
<feature type="compositionally biased region" description="Low complexity" evidence="5">
    <location>
        <begin position="306"/>
        <end position="318"/>
    </location>
</feature>
<evidence type="ECO:0000256" key="5">
    <source>
        <dbReference type="SAM" id="MobiDB-lite"/>
    </source>
</evidence>
<evidence type="ECO:0000256" key="2">
    <source>
        <dbReference type="ARBA" id="ARBA00022771"/>
    </source>
</evidence>
<dbReference type="Pfam" id="PF02891">
    <property type="entry name" value="zf-MIZ"/>
    <property type="match status" value="1"/>
</dbReference>
<dbReference type="InterPro" id="IPR057847">
    <property type="entry name" value="ZMIZ1/ZMIZ2_GBD-like"/>
</dbReference>
<dbReference type="GeneID" id="20213139"/>
<protein>
    <recommendedName>
        <fullName evidence="6">SP-RING-type domain-containing protein</fullName>
    </recommendedName>
</protein>